<organism evidence="2 3">
    <name type="scientific">Cebus imitator</name>
    <name type="common">Panamanian white-faced capuchin</name>
    <name type="synonym">Cebus capucinus imitator</name>
    <dbReference type="NCBI Taxonomy" id="2715852"/>
    <lineage>
        <taxon>Eukaryota</taxon>
        <taxon>Metazoa</taxon>
        <taxon>Chordata</taxon>
        <taxon>Craniata</taxon>
        <taxon>Vertebrata</taxon>
        <taxon>Euteleostomi</taxon>
        <taxon>Mammalia</taxon>
        <taxon>Eutheria</taxon>
        <taxon>Euarchontoglires</taxon>
        <taxon>Primates</taxon>
        <taxon>Haplorrhini</taxon>
        <taxon>Platyrrhini</taxon>
        <taxon>Cebidae</taxon>
        <taxon>Cebinae</taxon>
        <taxon>Cebus</taxon>
    </lineage>
</organism>
<dbReference type="Ensembl" id="ENSCCAT00000051677.1">
    <property type="protein sequence ID" value="ENSCCAP00000033905.1"/>
    <property type="gene ID" value="ENSCCAG00000034963.1"/>
</dbReference>
<proteinExistence type="predicted"/>
<feature type="compositionally biased region" description="Polar residues" evidence="1">
    <location>
        <begin position="77"/>
        <end position="93"/>
    </location>
</feature>
<reference evidence="2" key="1">
    <citation type="submission" date="2025-08" db="UniProtKB">
        <authorList>
            <consortium name="Ensembl"/>
        </authorList>
    </citation>
    <scope>IDENTIFICATION</scope>
</reference>
<evidence type="ECO:0000313" key="2">
    <source>
        <dbReference type="Ensembl" id="ENSCCAP00000033905.1"/>
    </source>
</evidence>
<reference evidence="2" key="2">
    <citation type="submission" date="2025-09" db="UniProtKB">
        <authorList>
            <consortium name="Ensembl"/>
        </authorList>
    </citation>
    <scope>IDENTIFICATION</scope>
</reference>
<evidence type="ECO:0000256" key="1">
    <source>
        <dbReference type="SAM" id="MobiDB-lite"/>
    </source>
</evidence>
<keyword evidence="3" id="KW-1185">Reference proteome</keyword>
<feature type="compositionally biased region" description="Basic residues" evidence="1">
    <location>
        <begin position="46"/>
        <end position="55"/>
    </location>
</feature>
<name>A0A2K5S0L3_CEBIM</name>
<dbReference type="OMA" id="WDHGTPR"/>
<dbReference type="Proteomes" id="UP000233040">
    <property type="component" value="Unassembled WGS sequence"/>
</dbReference>
<dbReference type="AlphaFoldDB" id="A0A2K5S0L3"/>
<protein>
    <submittedName>
        <fullName evidence="2">Uncharacterized protein</fullName>
    </submittedName>
</protein>
<sequence length="130" mass="14798">MFKPKPGLTPQGGHESPRQQSANEASTRVPRVLKAHMGPETAQPTKRNKRNRWRRQSWSADLGLQRDVLKRAARTCISETSDSTRASPESAQPTDAGRTRPLPTPQSFKIAEEAERMKKKRERREEILKN</sequence>
<dbReference type="GeneTree" id="ENSGT00390000001438"/>
<feature type="region of interest" description="Disordered" evidence="1">
    <location>
        <begin position="1"/>
        <end position="130"/>
    </location>
</feature>
<accession>A0A2K5S0L3</accession>
<evidence type="ECO:0000313" key="3">
    <source>
        <dbReference type="Proteomes" id="UP000233040"/>
    </source>
</evidence>